<reference evidence="3" key="1">
    <citation type="submission" date="2025-08" db="UniProtKB">
        <authorList>
            <consortium name="RefSeq"/>
        </authorList>
    </citation>
    <scope>IDENTIFICATION</scope>
</reference>
<dbReference type="RefSeq" id="XP_026687578.1">
    <property type="nucleotide sequence ID" value="XM_026831777.1"/>
</dbReference>
<feature type="compositionally biased region" description="Basic and acidic residues" evidence="1">
    <location>
        <begin position="1"/>
        <end position="14"/>
    </location>
</feature>
<dbReference type="PaxDb" id="121845-A0A3Q0JK79"/>
<dbReference type="GeneID" id="113472156"/>
<keyword evidence="2" id="KW-1185">Reference proteome</keyword>
<accession>A0A3Q0JK79</accession>
<name>A0A3Q0JK79_DIACI</name>
<proteinExistence type="predicted"/>
<dbReference type="Proteomes" id="UP000079169">
    <property type="component" value="Unplaced"/>
</dbReference>
<dbReference type="AlphaFoldDB" id="A0A3Q0JK79"/>
<sequence length="454" mass="52431">MRPLSRSEKARVEIEGGTQMHSSDIIETTTDSGEIIISDGEPITDIEIEASTNEVTSTPSTVKTTVTFTSTHVESKQHCTSTSYSNETSGSRFIHYMKNLFGKYNVFMKTTKPEEMGTTVTSTTKISRYHWKRLLHKLKKARKAVVRKFQNLRTRGNATKSKGFLKRIMEYFKRNKTENVTQAPMSRKRRQVNLREHNETTDKFFTKGSTKPMGFFKRMLNMFRRNKNVASEIHNEDRNVENKEVPTDDIEVAKSAIFQRFPDARIHPRQKSKRSLELFSKEISSFTDTFKTESKLQNPLARSTILNSIASTFTSGNTLRNSQRTLPTSTIFNLNGRTYYGTQIPVFTFKRKPKSTKRLKLTSTKEDDAHVITDDPRLNFNGTWDYQDFLAFMRASVSPELRSFFTMTIPTTQVTIKKSILDMLKNIFRGGRPAKKTESEEDYEHYKKLCKILK</sequence>
<protein>
    <submittedName>
        <fullName evidence="3">Uncharacterized protein LOC113472156</fullName>
    </submittedName>
</protein>
<organism evidence="2 3">
    <name type="scientific">Diaphorina citri</name>
    <name type="common">Asian citrus psyllid</name>
    <dbReference type="NCBI Taxonomy" id="121845"/>
    <lineage>
        <taxon>Eukaryota</taxon>
        <taxon>Metazoa</taxon>
        <taxon>Ecdysozoa</taxon>
        <taxon>Arthropoda</taxon>
        <taxon>Hexapoda</taxon>
        <taxon>Insecta</taxon>
        <taxon>Pterygota</taxon>
        <taxon>Neoptera</taxon>
        <taxon>Paraneoptera</taxon>
        <taxon>Hemiptera</taxon>
        <taxon>Sternorrhyncha</taxon>
        <taxon>Psylloidea</taxon>
        <taxon>Psyllidae</taxon>
        <taxon>Diaphorininae</taxon>
        <taxon>Diaphorina</taxon>
    </lineage>
</organism>
<feature type="region of interest" description="Disordered" evidence="1">
    <location>
        <begin position="1"/>
        <end position="21"/>
    </location>
</feature>
<evidence type="ECO:0000256" key="1">
    <source>
        <dbReference type="SAM" id="MobiDB-lite"/>
    </source>
</evidence>
<gene>
    <name evidence="3" type="primary">LOC113472156</name>
</gene>
<feature type="non-terminal residue" evidence="3">
    <location>
        <position position="454"/>
    </location>
</feature>
<evidence type="ECO:0000313" key="2">
    <source>
        <dbReference type="Proteomes" id="UP000079169"/>
    </source>
</evidence>
<dbReference type="KEGG" id="dci:113472156"/>
<evidence type="ECO:0000313" key="3">
    <source>
        <dbReference type="RefSeq" id="XP_026687578.1"/>
    </source>
</evidence>